<sequence length="205" mass="22755">MSGAGDLIVTDFKLKVGGSTASIQCQMLTATNYTVWAIWMRVALGVHKVWEVIEEEVETSSSEKNNMALALLFQSIPEAMVLQVEFERLRMKETETIDDFGGKLAEIASKAAALVTGKVIFGDDSRIDIKEKGSISFVDMNGTKEDKKLVFGIPSMTLEKKLCGSTRKTEQTSIPASNDIQSKQELGTCPWRLVWTNNSKYSCWE</sequence>
<evidence type="ECO:0008006" key="3">
    <source>
        <dbReference type="Google" id="ProtNLM"/>
    </source>
</evidence>
<dbReference type="OrthoDB" id="1679989at2759"/>
<accession>A0A6D2HEC5</accession>
<organism evidence="1 2">
    <name type="scientific">Microthlaspi erraticum</name>
    <dbReference type="NCBI Taxonomy" id="1685480"/>
    <lineage>
        <taxon>Eukaryota</taxon>
        <taxon>Viridiplantae</taxon>
        <taxon>Streptophyta</taxon>
        <taxon>Embryophyta</taxon>
        <taxon>Tracheophyta</taxon>
        <taxon>Spermatophyta</taxon>
        <taxon>Magnoliopsida</taxon>
        <taxon>eudicotyledons</taxon>
        <taxon>Gunneridae</taxon>
        <taxon>Pentapetalae</taxon>
        <taxon>rosids</taxon>
        <taxon>malvids</taxon>
        <taxon>Brassicales</taxon>
        <taxon>Brassicaceae</taxon>
        <taxon>Coluteocarpeae</taxon>
        <taxon>Microthlaspi</taxon>
    </lineage>
</organism>
<dbReference type="Proteomes" id="UP000467841">
    <property type="component" value="Unassembled WGS sequence"/>
</dbReference>
<gene>
    <name evidence="1" type="ORF">MERR_LOCUS1768</name>
</gene>
<keyword evidence="2" id="KW-1185">Reference proteome</keyword>
<dbReference type="AlphaFoldDB" id="A0A6D2HEC5"/>
<reference evidence="1" key="1">
    <citation type="submission" date="2020-01" db="EMBL/GenBank/DDBJ databases">
        <authorList>
            <person name="Mishra B."/>
        </authorList>
    </citation>
    <scope>NUCLEOTIDE SEQUENCE [LARGE SCALE GENOMIC DNA]</scope>
</reference>
<comment type="caution">
    <text evidence="1">The sequence shown here is derived from an EMBL/GenBank/DDBJ whole genome shotgun (WGS) entry which is preliminary data.</text>
</comment>
<name>A0A6D2HEC5_9BRAS</name>
<evidence type="ECO:0000313" key="2">
    <source>
        <dbReference type="Proteomes" id="UP000467841"/>
    </source>
</evidence>
<evidence type="ECO:0000313" key="1">
    <source>
        <dbReference type="EMBL" id="CAA7014534.1"/>
    </source>
</evidence>
<dbReference type="EMBL" id="CACVBM020000111">
    <property type="protein sequence ID" value="CAA7014534.1"/>
    <property type="molecule type" value="Genomic_DNA"/>
</dbReference>
<proteinExistence type="predicted"/>
<protein>
    <recommendedName>
        <fullName evidence="3">DUF4219 domain-containing protein</fullName>
    </recommendedName>
</protein>